<proteinExistence type="predicted"/>
<evidence type="ECO:0000313" key="2">
    <source>
        <dbReference type="Proteomes" id="UP000248745"/>
    </source>
</evidence>
<evidence type="ECO:0000313" key="1">
    <source>
        <dbReference type="EMBL" id="PZF70801.1"/>
    </source>
</evidence>
<dbReference type="EMBL" id="QKTW01000030">
    <property type="protein sequence ID" value="PZF70801.1"/>
    <property type="molecule type" value="Genomic_DNA"/>
</dbReference>
<gene>
    <name evidence="1" type="ORF">DN068_21395</name>
</gene>
<comment type="caution">
    <text evidence="1">The sequence shown here is derived from an EMBL/GenBank/DDBJ whole genome shotgun (WGS) entry which is preliminary data.</text>
</comment>
<reference evidence="1 2" key="1">
    <citation type="submission" date="2018-06" db="EMBL/GenBank/DDBJ databases">
        <title>Mucibacter soli gen. nov., sp. nov., a new member of the family Chitinophagaceae producing mucin.</title>
        <authorList>
            <person name="Kim M.-K."/>
            <person name="Park S."/>
            <person name="Kim T.-S."/>
            <person name="Joung Y."/>
            <person name="Han J.-H."/>
            <person name="Kim S.B."/>
        </authorList>
    </citation>
    <scope>NUCLEOTIDE SEQUENCE [LARGE SCALE GENOMIC DNA]</scope>
    <source>
        <strain evidence="1 2">R1-15</strain>
    </source>
</reference>
<sequence length="76" mass="8799">MSGIRWQPVFAFRKKLFPILKIDFSFSKNATAFITVPLLPVQHYEKDISTLFYTFISLQRSIRTVQNAGPATDFDK</sequence>
<dbReference type="Proteomes" id="UP000248745">
    <property type="component" value="Unassembled WGS sequence"/>
</dbReference>
<name>A0A2W2A6D7_9BACT</name>
<protein>
    <submittedName>
        <fullName evidence="1">Uncharacterized protein</fullName>
    </submittedName>
</protein>
<accession>A0A2W2A6D7</accession>
<keyword evidence="2" id="KW-1185">Reference proteome</keyword>
<organism evidence="1 2">
    <name type="scientific">Taibaiella soli</name>
    <dbReference type="NCBI Taxonomy" id="1649169"/>
    <lineage>
        <taxon>Bacteria</taxon>
        <taxon>Pseudomonadati</taxon>
        <taxon>Bacteroidota</taxon>
        <taxon>Chitinophagia</taxon>
        <taxon>Chitinophagales</taxon>
        <taxon>Chitinophagaceae</taxon>
        <taxon>Taibaiella</taxon>
    </lineage>
</organism>
<dbReference type="AlphaFoldDB" id="A0A2W2A6D7"/>